<sequence>MAKAKDAFRTISEVAEWLDTPTHVLRFWESKFSQIKPVKGAGGRRYYRPADMDLLGGIKQLLHEEGMTIKGTQKLLREKGVKHVAGLGLSMTAPAAPVAVAEEAPEQAPAPEPTPVEEAPAPAPEADDPVQNAFMFEHKAPAESTPAEEPAQAAPEVALDLPALPDGLPDLSARSFGLIAARRDGLKTKAAEIAPIVKELQALRDKLQQR</sequence>
<evidence type="ECO:0000259" key="3">
    <source>
        <dbReference type="PROSITE" id="PS50937"/>
    </source>
</evidence>
<dbReference type="KEGG" id="yrh:AABB31_14720"/>
<dbReference type="RefSeq" id="WP_342075634.1">
    <property type="nucleotide sequence ID" value="NZ_CP151767.2"/>
</dbReference>
<dbReference type="Pfam" id="PF13411">
    <property type="entry name" value="MerR_1"/>
    <property type="match status" value="1"/>
</dbReference>
<dbReference type="EMBL" id="CP151767">
    <property type="protein sequence ID" value="WZU66308.1"/>
    <property type="molecule type" value="Genomic_DNA"/>
</dbReference>
<feature type="domain" description="HTH merR-type" evidence="3">
    <location>
        <begin position="10"/>
        <end position="78"/>
    </location>
</feature>
<dbReference type="GO" id="GO:0003700">
    <property type="term" value="F:DNA-binding transcription factor activity"/>
    <property type="evidence" value="ECO:0007669"/>
    <property type="project" value="InterPro"/>
</dbReference>
<keyword evidence="5" id="KW-1185">Reference proteome</keyword>
<evidence type="ECO:0000313" key="5">
    <source>
        <dbReference type="Proteomes" id="UP001470809"/>
    </source>
</evidence>
<name>A0AAN0MAY0_9RHOB</name>
<dbReference type="PROSITE" id="PS50937">
    <property type="entry name" value="HTH_MERR_2"/>
    <property type="match status" value="1"/>
</dbReference>
<reference evidence="4" key="1">
    <citation type="submission" date="2024-08" db="EMBL/GenBank/DDBJ databases">
        <title>Phylogenomic analyses of a clade within the roseobacter group suggest taxonomic reassignments of species of the genera Aestuariivita, Citreicella, Loktanella, Nautella, Pelagibaca, Ruegeria, Thalassobius, Thiobacimonas and Tropicibacter, and the proposal o.</title>
        <authorList>
            <person name="Jeon C.O."/>
        </authorList>
    </citation>
    <scope>NUCLEOTIDE SEQUENCE</scope>
    <source>
        <strain evidence="4">SS1-5</strain>
    </source>
</reference>
<dbReference type="AlphaFoldDB" id="A0AAN0MAY0"/>
<keyword evidence="1" id="KW-0238">DNA-binding</keyword>
<dbReference type="InterPro" id="IPR047057">
    <property type="entry name" value="MerR_fam"/>
</dbReference>
<dbReference type="Gene3D" id="1.10.1660.10">
    <property type="match status" value="1"/>
</dbReference>
<dbReference type="InterPro" id="IPR009061">
    <property type="entry name" value="DNA-bd_dom_put_sf"/>
</dbReference>
<evidence type="ECO:0000256" key="2">
    <source>
        <dbReference type="SAM" id="MobiDB-lite"/>
    </source>
</evidence>
<protein>
    <submittedName>
        <fullName evidence="4">MerR family transcriptional regulator</fullName>
    </submittedName>
</protein>
<dbReference type="PANTHER" id="PTHR30204:SF15">
    <property type="entry name" value="BLL5018 PROTEIN"/>
    <property type="match status" value="1"/>
</dbReference>
<proteinExistence type="predicted"/>
<organism evidence="4 5">
    <name type="scientific">Yoonia rhodophyticola</name>
    <dbReference type="NCBI Taxonomy" id="3137370"/>
    <lineage>
        <taxon>Bacteria</taxon>
        <taxon>Pseudomonadati</taxon>
        <taxon>Pseudomonadota</taxon>
        <taxon>Alphaproteobacteria</taxon>
        <taxon>Rhodobacterales</taxon>
        <taxon>Paracoccaceae</taxon>
        <taxon>Yoonia</taxon>
    </lineage>
</organism>
<dbReference type="SMART" id="SM00422">
    <property type="entry name" value="HTH_MERR"/>
    <property type="match status" value="1"/>
</dbReference>
<feature type="region of interest" description="Disordered" evidence="2">
    <location>
        <begin position="100"/>
        <end position="127"/>
    </location>
</feature>
<evidence type="ECO:0000256" key="1">
    <source>
        <dbReference type="ARBA" id="ARBA00023125"/>
    </source>
</evidence>
<gene>
    <name evidence="4" type="ORF">AABB31_14720</name>
</gene>
<dbReference type="CDD" id="cd04765">
    <property type="entry name" value="HTH_MlrA-like_sg2"/>
    <property type="match status" value="1"/>
</dbReference>
<dbReference type="PANTHER" id="PTHR30204">
    <property type="entry name" value="REDOX-CYCLING DRUG-SENSING TRANSCRIPTIONAL ACTIVATOR SOXR"/>
    <property type="match status" value="1"/>
</dbReference>
<evidence type="ECO:0000313" key="4">
    <source>
        <dbReference type="EMBL" id="WZU66308.1"/>
    </source>
</evidence>
<dbReference type="InterPro" id="IPR000551">
    <property type="entry name" value="MerR-type_HTH_dom"/>
</dbReference>
<accession>A0AAN0MAY0</accession>
<dbReference type="GO" id="GO:0003677">
    <property type="term" value="F:DNA binding"/>
    <property type="evidence" value="ECO:0007669"/>
    <property type="project" value="UniProtKB-KW"/>
</dbReference>
<dbReference type="Proteomes" id="UP001470809">
    <property type="component" value="Chromosome"/>
</dbReference>
<dbReference type="SUPFAM" id="SSF46955">
    <property type="entry name" value="Putative DNA-binding domain"/>
    <property type="match status" value="1"/>
</dbReference>